<evidence type="ECO:0000259" key="9">
    <source>
        <dbReference type="PROSITE" id="PS50850"/>
    </source>
</evidence>
<dbReference type="FunFam" id="1.20.1720.10:FF:000004">
    <property type="entry name" value="EmrB/QacA family drug resistance transporter"/>
    <property type="match status" value="1"/>
</dbReference>
<feature type="transmembrane region" description="Helical" evidence="8">
    <location>
        <begin position="239"/>
        <end position="258"/>
    </location>
</feature>
<feature type="transmembrane region" description="Helical" evidence="8">
    <location>
        <begin position="145"/>
        <end position="166"/>
    </location>
</feature>
<feature type="transmembrane region" description="Helical" evidence="8">
    <location>
        <begin position="270"/>
        <end position="287"/>
    </location>
</feature>
<dbReference type="GO" id="GO:0022857">
    <property type="term" value="F:transmembrane transporter activity"/>
    <property type="evidence" value="ECO:0007669"/>
    <property type="project" value="InterPro"/>
</dbReference>
<dbReference type="InterPro" id="IPR036259">
    <property type="entry name" value="MFS_trans_sf"/>
</dbReference>
<accession>A0A2U1ABP3</accession>
<dbReference type="PRINTS" id="PR01036">
    <property type="entry name" value="TCRTETB"/>
</dbReference>
<feature type="transmembrane region" description="Helical" evidence="8">
    <location>
        <begin position="54"/>
        <end position="77"/>
    </location>
</feature>
<evidence type="ECO:0000256" key="4">
    <source>
        <dbReference type="ARBA" id="ARBA00022692"/>
    </source>
</evidence>
<feature type="transmembrane region" description="Helical" evidence="8">
    <location>
        <begin position="375"/>
        <end position="395"/>
    </location>
</feature>
<evidence type="ECO:0000313" key="11">
    <source>
        <dbReference type="Proteomes" id="UP000247772"/>
    </source>
</evidence>
<evidence type="ECO:0000256" key="8">
    <source>
        <dbReference type="SAM" id="Phobius"/>
    </source>
</evidence>
<feature type="region of interest" description="Disordered" evidence="7">
    <location>
        <begin position="1"/>
        <end position="21"/>
    </location>
</feature>
<feature type="transmembrane region" description="Helical" evidence="8">
    <location>
        <begin position="308"/>
        <end position="332"/>
    </location>
</feature>
<comment type="caution">
    <text evidence="10">The sequence shown here is derived from an EMBL/GenBank/DDBJ whole genome shotgun (WGS) entry which is preliminary data.</text>
</comment>
<dbReference type="GO" id="GO:0005886">
    <property type="term" value="C:plasma membrane"/>
    <property type="evidence" value="ECO:0007669"/>
    <property type="project" value="UniProtKB-SubCell"/>
</dbReference>
<dbReference type="Gene3D" id="1.20.1720.10">
    <property type="entry name" value="Multidrug resistance protein D"/>
    <property type="match status" value="1"/>
</dbReference>
<comment type="subcellular location">
    <subcellularLocation>
        <location evidence="1">Cell membrane</location>
        <topology evidence="1">Multi-pass membrane protein</topology>
    </subcellularLocation>
</comment>
<dbReference type="InterPro" id="IPR004638">
    <property type="entry name" value="EmrB-like"/>
</dbReference>
<evidence type="ECO:0000256" key="6">
    <source>
        <dbReference type="ARBA" id="ARBA00023136"/>
    </source>
</evidence>
<keyword evidence="5 8" id="KW-1133">Transmembrane helix</keyword>
<sequence length="535" mass="56352">MAMMESSTKHPVPATARAGARAKAAAPASGPAAADAGGDPRGGHPRGGHPPIRLLFPALLLVMLLAALDQTIVSTALPTIVGELGGLDRLSWVVTAYLLTSTIVVPLYGKFGDLFGRKVVLQAAIVIFLIGSALCGVAQDMEQLIVLRALQGIGGGGLMVVTMAAIGDVIPPAQRGKYQGMFGGVFGIATVIGPLLGGFLVEHLSWRWIFYINLPLGAIALVVIGAVFKPRAAHVKHVIDYMGAGWLAAALTCLILFTSEGGSLLPWTSPTLWLTLLLGIVAVAGFIHEEKHAAEPIMPLELFRERTFVLASLIGFIVGVSLFGSVTFLPLYLQVVKGSTPSQAGMQMLPMMGGVLVMSIITGRIISKVGKYRMFPIAGTALVAVAMTLLARLQIDTPIHLMYLYMGLLGCGLGMVMQVLILAVQNAVEFRHMGVATSGATLFRSIGGSVGVAAFGAVFSHGLHARLEKGLAAGVELPQPLTPDVIRHLPPTLHAQYLDAFAGALHTVYLAAAVVVVFSFALSWLLRDVPLRKQH</sequence>
<feature type="transmembrane region" description="Helical" evidence="8">
    <location>
        <begin position="208"/>
        <end position="227"/>
    </location>
</feature>
<dbReference type="CDD" id="cd17502">
    <property type="entry name" value="MFS_Azr1_MDR_like"/>
    <property type="match status" value="1"/>
</dbReference>
<evidence type="ECO:0000256" key="2">
    <source>
        <dbReference type="ARBA" id="ARBA00022448"/>
    </source>
</evidence>
<evidence type="ECO:0000256" key="5">
    <source>
        <dbReference type="ARBA" id="ARBA00022989"/>
    </source>
</evidence>
<feature type="compositionally biased region" description="Low complexity" evidence="7">
    <location>
        <begin position="11"/>
        <end position="21"/>
    </location>
</feature>
<keyword evidence="4 8" id="KW-0812">Transmembrane</keyword>
<dbReference type="InterPro" id="IPR020846">
    <property type="entry name" value="MFS_dom"/>
</dbReference>
<dbReference type="PANTHER" id="PTHR23501">
    <property type="entry name" value="MAJOR FACILITATOR SUPERFAMILY"/>
    <property type="match status" value="1"/>
</dbReference>
<keyword evidence="3" id="KW-1003">Cell membrane</keyword>
<feature type="transmembrane region" description="Helical" evidence="8">
    <location>
        <begin position="178"/>
        <end position="196"/>
    </location>
</feature>
<dbReference type="Pfam" id="PF07690">
    <property type="entry name" value="MFS_1"/>
    <property type="match status" value="1"/>
</dbReference>
<evidence type="ECO:0000313" key="10">
    <source>
        <dbReference type="EMBL" id="PYE25638.1"/>
    </source>
</evidence>
<feature type="transmembrane region" description="Helical" evidence="8">
    <location>
        <begin position="344"/>
        <end position="363"/>
    </location>
</feature>
<protein>
    <submittedName>
        <fullName evidence="10">EmrB/QacA subfamily drug resistance transporter</fullName>
    </submittedName>
</protein>
<name>A0A2U1ABP3_9BURK</name>
<dbReference type="PROSITE" id="PS50850">
    <property type="entry name" value="MFS"/>
    <property type="match status" value="1"/>
</dbReference>
<proteinExistence type="predicted"/>
<keyword evidence="6 8" id="KW-0472">Membrane</keyword>
<keyword evidence="2" id="KW-0813">Transport</keyword>
<dbReference type="EMBL" id="QJSQ01000004">
    <property type="protein sequence ID" value="PYE25638.1"/>
    <property type="molecule type" value="Genomic_DNA"/>
</dbReference>
<feature type="transmembrane region" description="Helical" evidence="8">
    <location>
        <begin position="120"/>
        <end position="139"/>
    </location>
</feature>
<organism evidence="10 11">
    <name type="scientific">Paraburkholderia silvatlantica</name>
    <dbReference type="NCBI Taxonomy" id="321895"/>
    <lineage>
        <taxon>Bacteria</taxon>
        <taxon>Pseudomonadati</taxon>
        <taxon>Pseudomonadota</taxon>
        <taxon>Betaproteobacteria</taxon>
        <taxon>Burkholderiales</taxon>
        <taxon>Burkholderiaceae</taxon>
        <taxon>Paraburkholderia</taxon>
    </lineage>
</organism>
<dbReference type="Gene3D" id="1.20.1250.20">
    <property type="entry name" value="MFS general substrate transporter like domains"/>
    <property type="match status" value="1"/>
</dbReference>
<dbReference type="SUPFAM" id="SSF103473">
    <property type="entry name" value="MFS general substrate transporter"/>
    <property type="match status" value="1"/>
</dbReference>
<evidence type="ECO:0000256" key="3">
    <source>
        <dbReference type="ARBA" id="ARBA00022475"/>
    </source>
</evidence>
<feature type="transmembrane region" description="Helical" evidence="8">
    <location>
        <begin position="435"/>
        <end position="459"/>
    </location>
</feature>
<feature type="transmembrane region" description="Helical" evidence="8">
    <location>
        <begin position="401"/>
        <end position="423"/>
    </location>
</feature>
<dbReference type="PANTHER" id="PTHR23501:SF197">
    <property type="entry name" value="COMD"/>
    <property type="match status" value="1"/>
</dbReference>
<gene>
    <name evidence="10" type="ORF">C7410_104218</name>
</gene>
<evidence type="ECO:0000256" key="1">
    <source>
        <dbReference type="ARBA" id="ARBA00004651"/>
    </source>
</evidence>
<feature type="domain" description="Major facilitator superfamily (MFS) profile" evidence="9">
    <location>
        <begin position="55"/>
        <end position="531"/>
    </location>
</feature>
<evidence type="ECO:0000256" key="7">
    <source>
        <dbReference type="SAM" id="MobiDB-lite"/>
    </source>
</evidence>
<feature type="transmembrane region" description="Helical" evidence="8">
    <location>
        <begin position="507"/>
        <end position="526"/>
    </location>
</feature>
<dbReference type="InterPro" id="IPR011701">
    <property type="entry name" value="MFS"/>
</dbReference>
<dbReference type="Proteomes" id="UP000247772">
    <property type="component" value="Unassembled WGS sequence"/>
</dbReference>
<reference evidence="10 11" key="1">
    <citation type="submission" date="2018-06" db="EMBL/GenBank/DDBJ databases">
        <title>Genomic Encyclopedia of Type Strains, Phase IV (KMG-V): Genome sequencing to study the core and pangenomes of soil and plant-associated prokaryotes.</title>
        <authorList>
            <person name="Whitman W."/>
        </authorList>
    </citation>
    <scope>NUCLEOTIDE SEQUENCE [LARGE SCALE GENOMIC DNA]</scope>
    <source>
        <strain evidence="10 11">SRCL-318</strain>
    </source>
</reference>
<feature type="transmembrane region" description="Helical" evidence="8">
    <location>
        <begin position="89"/>
        <end position="108"/>
    </location>
</feature>
<dbReference type="NCBIfam" id="TIGR00711">
    <property type="entry name" value="efflux_EmrB"/>
    <property type="match status" value="1"/>
</dbReference>
<dbReference type="AlphaFoldDB" id="A0A2U1ABP3"/>